<proteinExistence type="predicted"/>
<dbReference type="Pfam" id="PF13975">
    <property type="entry name" value="gag-asp_proteas"/>
    <property type="match status" value="1"/>
</dbReference>
<dbReference type="Proteomes" id="UP001249020">
    <property type="component" value="Unassembled WGS sequence"/>
</dbReference>
<accession>A0AAW8R227</accession>
<keyword evidence="1 4" id="KW-0378">Hydrolase</keyword>
<evidence type="ECO:0000259" key="2">
    <source>
        <dbReference type="PROSITE" id="PS50175"/>
    </source>
</evidence>
<name>A0AAW8R227_9ALTE</name>
<evidence type="ECO:0000256" key="1">
    <source>
        <dbReference type="ARBA" id="ARBA00022801"/>
    </source>
</evidence>
<evidence type="ECO:0000259" key="3">
    <source>
        <dbReference type="PROSITE" id="PS51767"/>
    </source>
</evidence>
<reference evidence="4 5" key="1">
    <citation type="submission" date="2023-09" db="EMBL/GenBank/DDBJ databases">
        <authorList>
            <person name="Rey-Velasco X."/>
        </authorList>
    </citation>
    <scope>NUCLEOTIDE SEQUENCE [LARGE SCALE GENOMIC DNA]</scope>
    <source>
        <strain evidence="4 5">W409</strain>
    </source>
</reference>
<keyword evidence="4" id="KW-0645">Protease</keyword>
<dbReference type="InterPro" id="IPR001969">
    <property type="entry name" value="Aspartic_peptidase_AS"/>
</dbReference>
<gene>
    <name evidence="4" type="ORF">RM544_05130</name>
</gene>
<dbReference type="Gene3D" id="2.40.70.10">
    <property type="entry name" value="Acid Proteases"/>
    <property type="match status" value="1"/>
</dbReference>
<evidence type="ECO:0000313" key="5">
    <source>
        <dbReference type="Proteomes" id="UP001249020"/>
    </source>
</evidence>
<dbReference type="InterPro" id="IPR021109">
    <property type="entry name" value="Peptidase_aspartic_dom_sf"/>
</dbReference>
<protein>
    <submittedName>
        <fullName evidence="4">Retropepsin-like aspartic protease</fullName>
        <ecNumber evidence="4">3.4.23.-</ecNumber>
    </submittedName>
</protein>
<dbReference type="CDD" id="cd05483">
    <property type="entry name" value="retropepsin_like_bacteria"/>
    <property type="match status" value="1"/>
</dbReference>
<dbReference type="EC" id="3.4.23.-" evidence="4"/>
<dbReference type="PROSITE" id="PS50175">
    <property type="entry name" value="ASP_PROT_RETROV"/>
    <property type="match status" value="1"/>
</dbReference>
<dbReference type="PROSITE" id="PS51767">
    <property type="entry name" value="PEPTIDASE_A1"/>
    <property type="match status" value="1"/>
</dbReference>
<feature type="domain" description="Peptidase A1" evidence="3">
    <location>
        <begin position="272"/>
        <end position="386"/>
    </location>
</feature>
<dbReference type="InterPro" id="IPR034122">
    <property type="entry name" value="Retropepsin-like_bacterial"/>
</dbReference>
<organism evidence="4 5">
    <name type="scientific">Brumicola blandensis</name>
    <dbReference type="NCBI Taxonomy" id="3075611"/>
    <lineage>
        <taxon>Bacteria</taxon>
        <taxon>Pseudomonadati</taxon>
        <taxon>Pseudomonadota</taxon>
        <taxon>Gammaproteobacteria</taxon>
        <taxon>Alteromonadales</taxon>
        <taxon>Alteromonadaceae</taxon>
        <taxon>Brumicola</taxon>
    </lineage>
</organism>
<evidence type="ECO:0000313" key="4">
    <source>
        <dbReference type="EMBL" id="MDT0581910.1"/>
    </source>
</evidence>
<feature type="domain" description="Peptidase A2" evidence="2">
    <location>
        <begin position="283"/>
        <end position="366"/>
    </location>
</feature>
<dbReference type="GO" id="GO:0006508">
    <property type="term" value="P:proteolysis"/>
    <property type="evidence" value="ECO:0007669"/>
    <property type="project" value="UniProtKB-KW"/>
</dbReference>
<dbReference type="RefSeq" id="WP_311360677.1">
    <property type="nucleotide sequence ID" value="NZ_JAVRIE010000001.1"/>
</dbReference>
<dbReference type="InterPro" id="IPR001995">
    <property type="entry name" value="Peptidase_A2_cat"/>
</dbReference>
<dbReference type="EMBL" id="JAVRIE010000001">
    <property type="protein sequence ID" value="MDT0581910.1"/>
    <property type="molecule type" value="Genomic_DNA"/>
</dbReference>
<sequence length="386" mass="43510">MTKFLSLLLVLSLALNAYLIVNLDRKQTGQLNISDTDTERDKAPQEVIAAKELPSLSNDVQEENIRLSQEAEVAYQSPQTLSADELFNLLTRLQKNSQFVELILPLREYLKRYPDDYRAWLIEADMILHTESLNVAIANYYNLLDKPLPAQEIENIQKIITVNTTSVIRQLTGDGAWELLATFLEPLIQIDPLNKRYILALARAYGQLEQFVLMENALAALPSNDARAQGLRTQMYQRNETPELDEIAPNELEETVSLSKRSVPVAGNGEQFFVPAKIGPRRYTLLLDTGASTTAINQSSFERIASAEKEFIGYFNVQTAGGGIQAPLYRLDKLVLGEIEVNQVSVIILPDENLKGRFAGLLGMNVLRAFEMRFDPEKQTMTLFER</sequence>
<dbReference type="PROSITE" id="PS00141">
    <property type="entry name" value="ASP_PROTEASE"/>
    <property type="match status" value="1"/>
</dbReference>
<comment type="caution">
    <text evidence="4">The sequence shown here is derived from an EMBL/GenBank/DDBJ whole genome shotgun (WGS) entry which is preliminary data.</text>
</comment>
<dbReference type="GO" id="GO:0004190">
    <property type="term" value="F:aspartic-type endopeptidase activity"/>
    <property type="evidence" value="ECO:0007669"/>
    <property type="project" value="InterPro"/>
</dbReference>
<dbReference type="SUPFAM" id="SSF50630">
    <property type="entry name" value="Acid proteases"/>
    <property type="match status" value="1"/>
</dbReference>
<keyword evidence="5" id="KW-1185">Reference proteome</keyword>
<dbReference type="AlphaFoldDB" id="A0AAW8R227"/>
<dbReference type="InterPro" id="IPR033121">
    <property type="entry name" value="PEPTIDASE_A1"/>
</dbReference>